<keyword evidence="15 20" id="KW-0496">Mitochondrion</keyword>
<keyword evidence="12 20" id="KW-1133">Transmembrane helix</keyword>
<dbReference type="InterPro" id="IPR016174">
    <property type="entry name" value="Di-haem_cyt_TM"/>
</dbReference>
<gene>
    <name evidence="23" type="primary">CYTB</name>
</gene>
<feature type="transmembrane region" description="Helical" evidence="20">
    <location>
        <begin position="178"/>
        <end position="200"/>
    </location>
</feature>
<feature type="transmembrane region" description="Helical" evidence="20">
    <location>
        <begin position="288"/>
        <end position="308"/>
    </location>
</feature>
<feature type="binding site" description="axial binding residue" evidence="19">
    <location>
        <position position="196"/>
    </location>
    <ligand>
        <name>heme b</name>
        <dbReference type="ChEBI" id="CHEBI:60344"/>
        <label>b566</label>
    </ligand>
    <ligandPart>
        <name>Fe</name>
        <dbReference type="ChEBI" id="CHEBI:18248"/>
    </ligandPart>
</feature>
<dbReference type="InterPro" id="IPR048260">
    <property type="entry name" value="Cytochrome_b_C_euk/bac"/>
</dbReference>
<feature type="domain" description="Cytochrome b/b6 C-terminal region profile" evidence="22">
    <location>
        <begin position="210"/>
        <end position="380"/>
    </location>
</feature>
<evidence type="ECO:0000256" key="11">
    <source>
        <dbReference type="ARBA" id="ARBA00022982"/>
    </source>
</evidence>
<feature type="transmembrane region" description="Helical" evidence="20">
    <location>
        <begin position="229"/>
        <end position="250"/>
    </location>
</feature>
<keyword evidence="6 19" id="KW-0349">Heme</keyword>
<comment type="similarity">
    <text evidence="17 20">Belongs to the cytochrome b family.</text>
</comment>
<dbReference type="GO" id="GO:0005743">
    <property type="term" value="C:mitochondrial inner membrane"/>
    <property type="evidence" value="ECO:0007669"/>
    <property type="project" value="UniProtKB-SubCell"/>
</dbReference>
<proteinExistence type="inferred from homology"/>
<evidence type="ECO:0000259" key="21">
    <source>
        <dbReference type="PROSITE" id="PS51002"/>
    </source>
</evidence>
<evidence type="ECO:0000256" key="18">
    <source>
        <dbReference type="PIRSR" id="PIRSR038885-1"/>
    </source>
</evidence>
<feature type="transmembrane region" description="Helical" evidence="20">
    <location>
        <begin position="113"/>
        <end position="133"/>
    </location>
</feature>
<dbReference type="GO" id="GO:0008121">
    <property type="term" value="F:quinol-cytochrome-c reductase activity"/>
    <property type="evidence" value="ECO:0007669"/>
    <property type="project" value="InterPro"/>
</dbReference>
<dbReference type="PROSITE" id="PS51002">
    <property type="entry name" value="CYTB_NTER"/>
    <property type="match status" value="1"/>
</dbReference>
<dbReference type="InterPro" id="IPR027387">
    <property type="entry name" value="Cytb/b6-like_sf"/>
</dbReference>
<evidence type="ECO:0000256" key="12">
    <source>
        <dbReference type="ARBA" id="ARBA00022989"/>
    </source>
</evidence>
<dbReference type="GO" id="GO:0046872">
    <property type="term" value="F:metal ion binding"/>
    <property type="evidence" value="ECO:0007669"/>
    <property type="project" value="UniProtKB-UniRule"/>
</dbReference>
<evidence type="ECO:0000256" key="6">
    <source>
        <dbReference type="ARBA" id="ARBA00022617"/>
    </source>
</evidence>
<feature type="binding site" description="axial binding residue" evidence="19">
    <location>
        <position position="97"/>
    </location>
    <ligand>
        <name>heme b</name>
        <dbReference type="ChEBI" id="CHEBI:60344"/>
        <label>b566</label>
    </ligand>
    <ligandPart>
        <name>Fe</name>
        <dbReference type="ChEBI" id="CHEBI:18248"/>
    </ligandPart>
</feature>
<keyword evidence="11 20" id="KW-0249">Electron transport</keyword>
<feature type="transmembrane region" description="Helical" evidence="20">
    <location>
        <begin position="30"/>
        <end position="52"/>
    </location>
</feature>
<evidence type="ECO:0000256" key="13">
    <source>
        <dbReference type="ARBA" id="ARBA00023004"/>
    </source>
</evidence>
<organism evidence="23">
    <name type="scientific">Sinocyclocheilus angularis</name>
    <dbReference type="NCBI Taxonomy" id="2651312"/>
    <lineage>
        <taxon>Eukaryota</taxon>
        <taxon>Metazoa</taxon>
        <taxon>Chordata</taxon>
        <taxon>Craniata</taxon>
        <taxon>Vertebrata</taxon>
        <taxon>Euteleostomi</taxon>
        <taxon>Actinopterygii</taxon>
        <taxon>Neopterygii</taxon>
        <taxon>Teleostei</taxon>
        <taxon>Ostariophysi</taxon>
        <taxon>Cypriniformes</taxon>
        <taxon>Cyprinidae</taxon>
        <taxon>Cyprininae</taxon>
        <taxon>Sinocyclocheilus</taxon>
    </lineage>
</organism>
<dbReference type="FunFam" id="1.20.810.10:FF:000002">
    <property type="entry name" value="Cytochrome b"/>
    <property type="match status" value="1"/>
</dbReference>
<evidence type="ECO:0000256" key="10">
    <source>
        <dbReference type="ARBA" id="ARBA00022792"/>
    </source>
</evidence>
<evidence type="ECO:0000256" key="5">
    <source>
        <dbReference type="ARBA" id="ARBA00022448"/>
    </source>
</evidence>
<sequence>MASLRKTHPLIKMANNALVDLPAPSNISTWWNFGSLLGLCLITQILTGLFLAMHYTSDISTAFSSVAHICRDVNYGWLIRNIHANGASFFFICIYMHIARGLYYGSYLYKETWNIGVVLLLLVMMTAFVGYVLPWGQMSFWGATVITNLLSAVPYMGDMLVQWIWGGFSVDNATLTRFFAFHFLLPFIVTAATILHLLFLHETGSNNPMGLNSDADKISFHPYFTYKDLLGFVIMLLALMLLTLFSPNMLGDPENFTPANPLVTPPHIKPEWYFLFAYAILRSIPNKLGGVLALLFSILVLMLVPLLHTSKQRGLTFRPITQFLFWSLVADMIILTWIGGMPVEHPFIIIGQIASMLYFALFLILMPLTGWLENKALQLT</sequence>
<comment type="cofactor">
    <cofactor evidence="20">
        <name>heme b</name>
        <dbReference type="ChEBI" id="CHEBI:60344"/>
    </cofactor>
    <text evidence="20">Binds 2 heme groups non-covalently.</text>
</comment>
<protein>
    <recommendedName>
        <fullName evidence="4 20">Cytochrome b</fullName>
    </recommendedName>
</protein>
<feature type="transmembrane region" description="Helical" evidence="20">
    <location>
        <begin position="87"/>
        <end position="107"/>
    </location>
</feature>
<dbReference type="Pfam" id="PF00032">
    <property type="entry name" value="Cytochrom_B_C"/>
    <property type="match status" value="1"/>
</dbReference>
<dbReference type="AlphaFoldDB" id="A0A890JFL3"/>
<dbReference type="GeneID" id="67168090"/>
<evidence type="ECO:0000256" key="19">
    <source>
        <dbReference type="PIRSR" id="PIRSR038885-2"/>
    </source>
</evidence>
<evidence type="ECO:0000313" key="23">
    <source>
        <dbReference type="EMBL" id="QRH18672.1"/>
    </source>
</evidence>
<dbReference type="Gene3D" id="1.20.810.10">
    <property type="entry name" value="Cytochrome Bc1 Complex, Chain C"/>
    <property type="match status" value="1"/>
</dbReference>
<dbReference type="GO" id="GO:0016491">
    <property type="term" value="F:oxidoreductase activity"/>
    <property type="evidence" value="ECO:0007669"/>
    <property type="project" value="UniProtKB-UniRule"/>
</dbReference>
<evidence type="ECO:0000256" key="16">
    <source>
        <dbReference type="ARBA" id="ARBA00023136"/>
    </source>
</evidence>
<evidence type="ECO:0000256" key="20">
    <source>
        <dbReference type="RuleBase" id="RU362117"/>
    </source>
</evidence>
<keyword evidence="14" id="KW-0830">Ubiquinone</keyword>
<evidence type="ECO:0000256" key="9">
    <source>
        <dbReference type="ARBA" id="ARBA00022723"/>
    </source>
</evidence>
<keyword evidence="5 20" id="KW-0813">Transport</keyword>
<keyword evidence="8 20" id="KW-0812">Transmembrane</keyword>
<comment type="cofactor">
    <cofactor evidence="19">
        <name>heme</name>
        <dbReference type="ChEBI" id="CHEBI:30413"/>
    </cofactor>
    <text evidence="19">Binds 2 heme groups non-covalently.</text>
</comment>
<dbReference type="InterPro" id="IPR036150">
    <property type="entry name" value="Cyt_b/b6_C_sf"/>
</dbReference>
<evidence type="ECO:0000256" key="17">
    <source>
        <dbReference type="ARBA" id="ARBA00061233"/>
    </source>
</evidence>
<feature type="transmembrane region" description="Helical" evidence="20">
    <location>
        <begin position="145"/>
        <end position="166"/>
    </location>
</feature>
<comment type="subunit">
    <text evidence="3">The cytochrome bc1 complex contains 3 respiratory subunits (MT-CYB, CYC1 and UQCRFS1), 2 core proteins (UQCRC1 and UQCRC2) and probably 6 low-molecular weight proteins.</text>
</comment>
<dbReference type="SUPFAM" id="SSF81342">
    <property type="entry name" value="Transmembrane di-heme cytochromes"/>
    <property type="match status" value="1"/>
</dbReference>
<dbReference type="CDD" id="cd00284">
    <property type="entry name" value="Cytochrome_b_N"/>
    <property type="match status" value="1"/>
</dbReference>
<accession>A0A890JFL3</accession>
<dbReference type="Pfam" id="PF00033">
    <property type="entry name" value="Cytochrome_B"/>
    <property type="match status" value="1"/>
</dbReference>
<dbReference type="PIRSF" id="PIRSF038885">
    <property type="entry name" value="COB"/>
    <property type="match status" value="1"/>
</dbReference>
<dbReference type="InterPro" id="IPR005797">
    <property type="entry name" value="Cyt_b/b6_N"/>
</dbReference>
<dbReference type="GO" id="GO:0045275">
    <property type="term" value="C:respiratory chain complex III"/>
    <property type="evidence" value="ECO:0007669"/>
    <property type="project" value="InterPro"/>
</dbReference>
<evidence type="ECO:0000256" key="2">
    <source>
        <dbReference type="ARBA" id="ARBA00004448"/>
    </source>
</evidence>
<dbReference type="CTD" id="4519"/>
<evidence type="ECO:0000256" key="7">
    <source>
        <dbReference type="ARBA" id="ARBA00022660"/>
    </source>
</evidence>
<dbReference type="PROSITE" id="PS51003">
    <property type="entry name" value="CYTB_CTER"/>
    <property type="match status" value="1"/>
</dbReference>
<geneLocation type="mitochondrion" evidence="23"/>
<dbReference type="RefSeq" id="YP_010161077.1">
    <property type="nucleotide sequence ID" value="NC_057312.1"/>
</dbReference>
<evidence type="ECO:0000256" key="4">
    <source>
        <dbReference type="ARBA" id="ARBA00013531"/>
    </source>
</evidence>
<dbReference type="InterPro" id="IPR030689">
    <property type="entry name" value="Cytochrome_b"/>
</dbReference>
<keyword evidence="16 20" id="KW-0472">Membrane</keyword>
<evidence type="ECO:0000256" key="3">
    <source>
        <dbReference type="ARBA" id="ARBA00011660"/>
    </source>
</evidence>
<feature type="domain" description="Cytochrome b/b6 N-terminal region profile" evidence="21">
    <location>
        <begin position="1"/>
        <end position="209"/>
    </location>
</feature>
<feature type="binding site" description="axial binding residue" evidence="19">
    <location>
        <position position="83"/>
    </location>
    <ligand>
        <name>heme b</name>
        <dbReference type="ChEBI" id="CHEBI:60344"/>
        <label>b562</label>
    </ligand>
    <ligandPart>
        <name>Fe</name>
        <dbReference type="ChEBI" id="CHEBI:18248"/>
    </ligandPart>
</feature>
<evidence type="ECO:0000259" key="22">
    <source>
        <dbReference type="PROSITE" id="PS51003"/>
    </source>
</evidence>
<dbReference type="CDD" id="cd00290">
    <property type="entry name" value="cytochrome_b_C"/>
    <property type="match status" value="1"/>
</dbReference>
<feature type="binding site" evidence="18">
    <location>
        <position position="201"/>
    </location>
    <ligand>
        <name>a ubiquinone</name>
        <dbReference type="ChEBI" id="CHEBI:16389"/>
    </ligand>
</feature>
<keyword evidence="7 20" id="KW-0679">Respiratory chain</keyword>
<evidence type="ECO:0000256" key="15">
    <source>
        <dbReference type="ARBA" id="ARBA00023128"/>
    </source>
</evidence>
<feature type="transmembrane region" description="Helical" evidence="20">
    <location>
        <begin position="320"/>
        <end position="340"/>
    </location>
</feature>
<dbReference type="SUPFAM" id="SSF81648">
    <property type="entry name" value="a domain/subunit of cytochrome bc1 complex (Ubiquinol-cytochrome c reductase)"/>
    <property type="match status" value="1"/>
</dbReference>
<comment type="subcellular location">
    <subcellularLocation>
        <location evidence="2">Mitochondrion inner membrane</location>
        <topology evidence="2">Multi-pass membrane protein</topology>
    </subcellularLocation>
</comment>
<keyword evidence="13 19" id="KW-0408">Iron</keyword>
<feature type="binding site" description="axial binding residue" evidence="19">
    <location>
        <position position="182"/>
    </location>
    <ligand>
        <name>heme b</name>
        <dbReference type="ChEBI" id="CHEBI:60344"/>
        <label>b562</label>
    </ligand>
    <ligandPart>
        <name>Fe</name>
        <dbReference type="ChEBI" id="CHEBI:18248"/>
    </ligandPart>
</feature>
<dbReference type="InterPro" id="IPR048259">
    <property type="entry name" value="Cytochrome_b_N_euk/bac"/>
</dbReference>
<evidence type="ECO:0000256" key="8">
    <source>
        <dbReference type="ARBA" id="ARBA00022692"/>
    </source>
</evidence>
<dbReference type="PANTHER" id="PTHR19271">
    <property type="entry name" value="CYTOCHROME B"/>
    <property type="match status" value="1"/>
</dbReference>
<evidence type="ECO:0000256" key="1">
    <source>
        <dbReference type="ARBA" id="ARBA00002566"/>
    </source>
</evidence>
<dbReference type="GO" id="GO:0006122">
    <property type="term" value="P:mitochondrial electron transport, ubiquinol to cytochrome c"/>
    <property type="evidence" value="ECO:0007669"/>
    <property type="project" value="TreeGrafter"/>
</dbReference>
<keyword evidence="9 19" id="KW-0479">Metal-binding</keyword>
<feature type="transmembrane region" description="Helical" evidence="20">
    <location>
        <begin position="346"/>
        <end position="368"/>
    </location>
</feature>
<dbReference type="EMBL" id="MW362289">
    <property type="protein sequence ID" value="QRH18672.1"/>
    <property type="molecule type" value="Genomic_DNA"/>
</dbReference>
<reference evidence="23" key="1">
    <citation type="submission" date="2020-12" db="EMBL/GenBank/DDBJ databases">
        <authorList>
            <person name="Luo Q."/>
            <person name="Zhang R."/>
        </authorList>
    </citation>
    <scope>NUCLEOTIDE SEQUENCE</scope>
</reference>
<dbReference type="PANTHER" id="PTHR19271:SF16">
    <property type="entry name" value="CYTOCHROME B"/>
    <property type="match status" value="1"/>
</dbReference>
<name>A0A890JFL3_9TELE</name>
<dbReference type="InterPro" id="IPR005798">
    <property type="entry name" value="Cyt_b/b6_C"/>
</dbReference>
<evidence type="ECO:0000256" key="14">
    <source>
        <dbReference type="ARBA" id="ARBA00023075"/>
    </source>
</evidence>
<comment type="function">
    <text evidence="1 20">Component of the ubiquinol-cytochrome c reductase complex (complex III or cytochrome b-c1 complex) that is part of the mitochondrial respiratory chain. The b-c1 complex mediates electron transfer from ubiquinol to cytochrome c. Contributes to the generation of a proton gradient across the mitochondrial membrane that is then used for ATP synthesis.</text>
</comment>
<keyword evidence="10" id="KW-0999">Mitochondrion inner membrane</keyword>